<evidence type="ECO:0000313" key="1">
    <source>
        <dbReference type="EMBL" id="CAD8458851.1"/>
    </source>
</evidence>
<dbReference type="EMBL" id="HBEM01026179">
    <property type="protein sequence ID" value="CAD8458851.1"/>
    <property type="molecule type" value="Transcribed_RNA"/>
</dbReference>
<dbReference type="AlphaFoldDB" id="A0A7S0DPP1"/>
<proteinExistence type="predicted"/>
<accession>A0A7S0DPP1</accession>
<sequence>MTKVISGTALFFALGTPPIRVRNMSRRNLISPEKNSGTLKIRALTKSQTSKRDHTIETRKPGFLHLNPQILSTLSLRHASGKTRRSRQMDIPSWGLIEPERLQVRICAKKIRKVHISNLANHTTNLEFRSRFPATPRNTISPLRYPSTNEIAGVP</sequence>
<protein>
    <submittedName>
        <fullName evidence="1">Uncharacterized protein</fullName>
    </submittedName>
</protein>
<reference evidence="1" key="1">
    <citation type="submission" date="2021-01" db="EMBL/GenBank/DDBJ databases">
        <authorList>
            <person name="Corre E."/>
            <person name="Pelletier E."/>
            <person name="Niang G."/>
            <person name="Scheremetjew M."/>
            <person name="Finn R."/>
            <person name="Kale V."/>
            <person name="Holt S."/>
            <person name="Cochrane G."/>
            <person name="Meng A."/>
            <person name="Brown T."/>
            <person name="Cohen L."/>
        </authorList>
    </citation>
    <scope>NUCLEOTIDE SEQUENCE</scope>
    <source>
        <strain evidence="1">CCMP2058</strain>
    </source>
</reference>
<organism evidence="1">
    <name type="scientific">Amorphochlora amoebiformis</name>
    <dbReference type="NCBI Taxonomy" id="1561963"/>
    <lineage>
        <taxon>Eukaryota</taxon>
        <taxon>Sar</taxon>
        <taxon>Rhizaria</taxon>
        <taxon>Cercozoa</taxon>
        <taxon>Chlorarachniophyceae</taxon>
        <taxon>Amorphochlora</taxon>
    </lineage>
</organism>
<name>A0A7S0DPP1_9EUKA</name>
<gene>
    <name evidence="1" type="ORF">LAMO00422_LOCUS17802</name>
</gene>